<dbReference type="GO" id="GO:0009252">
    <property type="term" value="P:peptidoglycan biosynthetic process"/>
    <property type="evidence" value="ECO:0007669"/>
    <property type="project" value="UniProtKB-UniPathway"/>
</dbReference>
<keyword evidence="4 7" id="KW-0133">Cell shape</keyword>
<comment type="pathway">
    <text evidence="1 7">Cell wall biogenesis; peptidoglycan biosynthesis.</text>
</comment>
<dbReference type="Proteomes" id="UP000510822">
    <property type="component" value="Chromosome"/>
</dbReference>
<evidence type="ECO:0000256" key="1">
    <source>
        <dbReference type="ARBA" id="ARBA00004752"/>
    </source>
</evidence>
<evidence type="ECO:0000256" key="2">
    <source>
        <dbReference type="ARBA" id="ARBA00005992"/>
    </source>
</evidence>
<keyword evidence="8" id="KW-0732">Signal</keyword>
<evidence type="ECO:0000256" key="8">
    <source>
        <dbReference type="SAM" id="SignalP"/>
    </source>
</evidence>
<proteinExistence type="inferred from homology"/>
<dbReference type="GO" id="GO:0008360">
    <property type="term" value="P:regulation of cell shape"/>
    <property type="evidence" value="ECO:0007669"/>
    <property type="project" value="UniProtKB-UniRule"/>
</dbReference>
<keyword evidence="11" id="KW-1185">Reference proteome</keyword>
<dbReference type="InterPro" id="IPR002477">
    <property type="entry name" value="Peptidoglycan-bd-like"/>
</dbReference>
<dbReference type="GO" id="GO:0071555">
    <property type="term" value="P:cell wall organization"/>
    <property type="evidence" value="ECO:0007669"/>
    <property type="project" value="UniProtKB-UniRule"/>
</dbReference>
<evidence type="ECO:0000256" key="7">
    <source>
        <dbReference type="PROSITE-ProRule" id="PRU01373"/>
    </source>
</evidence>
<keyword evidence="5 7" id="KW-0573">Peptidoglycan synthesis</keyword>
<feature type="active site" description="Proton donor/acceptor" evidence="7">
    <location>
        <position position="272"/>
    </location>
</feature>
<evidence type="ECO:0000256" key="4">
    <source>
        <dbReference type="ARBA" id="ARBA00022960"/>
    </source>
</evidence>
<name>A0A7D5VD07_9NEIS</name>
<dbReference type="InterPro" id="IPR005490">
    <property type="entry name" value="LD_TPept_cat_dom"/>
</dbReference>
<accession>A0A7D5VD07</accession>
<evidence type="ECO:0000256" key="5">
    <source>
        <dbReference type="ARBA" id="ARBA00022984"/>
    </source>
</evidence>
<dbReference type="KEGG" id="cfon:HZU75_16955"/>
<dbReference type="SUPFAM" id="SSF141523">
    <property type="entry name" value="L,D-transpeptidase catalytic domain-like"/>
    <property type="match status" value="1"/>
</dbReference>
<dbReference type="CDD" id="cd16913">
    <property type="entry name" value="YkuD_like"/>
    <property type="match status" value="1"/>
</dbReference>
<gene>
    <name evidence="10" type="ORF">HZU75_16955</name>
</gene>
<keyword evidence="6 7" id="KW-0961">Cell wall biogenesis/degradation</keyword>
<feature type="active site" description="Nucleophile" evidence="7">
    <location>
        <position position="291"/>
    </location>
</feature>
<evidence type="ECO:0000256" key="6">
    <source>
        <dbReference type="ARBA" id="ARBA00023316"/>
    </source>
</evidence>
<evidence type="ECO:0000256" key="3">
    <source>
        <dbReference type="ARBA" id="ARBA00022679"/>
    </source>
</evidence>
<dbReference type="RefSeq" id="WP_180307142.1">
    <property type="nucleotide sequence ID" value="NZ_CP058952.1"/>
</dbReference>
<dbReference type="EMBL" id="CP058952">
    <property type="protein sequence ID" value="QLI83073.1"/>
    <property type="molecule type" value="Genomic_DNA"/>
</dbReference>
<dbReference type="AlphaFoldDB" id="A0A7D5VD07"/>
<feature type="signal peptide" evidence="8">
    <location>
        <begin position="1"/>
        <end position="20"/>
    </location>
</feature>
<dbReference type="Pfam" id="PF03734">
    <property type="entry name" value="YkuD"/>
    <property type="match status" value="1"/>
</dbReference>
<dbReference type="PANTHER" id="PTHR41533">
    <property type="entry name" value="L,D-TRANSPEPTIDASE HI_1667-RELATED"/>
    <property type="match status" value="1"/>
</dbReference>
<evidence type="ECO:0000313" key="11">
    <source>
        <dbReference type="Proteomes" id="UP000510822"/>
    </source>
</evidence>
<keyword evidence="3" id="KW-0808">Transferase</keyword>
<dbReference type="Pfam" id="PF01471">
    <property type="entry name" value="PG_binding_1"/>
    <property type="match status" value="1"/>
</dbReference>
<sequence>MWARWICILGVASCSTLGHAVEQSEITFLQRYAQSLNQANPASATEITSQRPLRRGNQGSDVAVAKQRFNEIGYVMAVNDQFDAELDATVREYQLGMHMKEDGILDKQTKFNLNLNDAKRHALLAWQIPQMQSLNQQAPSRYIVVNIPAYTLSAYENGQMVLNSKIVIGKNDRPTPLLRTQIAAIKYNPNWSVPPVVIKNDLTQNGKLNLAKVQKHKLRMLDSDGNEVDPATVAAAGETNLGRYRYVQDPGAKNALGRLKFELTASNGIYLHDTPSKGLFGKENRAASSGCVRVQEWQALAAWVLNIKPVEIGKRIASKKTYTEAIAEPVRVFFVYWPAQIEGEKVRWYDDIYHAYLSPRGINPALQPAVSNHTLVASSAAELNH</sequence>
<feature type="chain" id="PRO_5028803404" evidence="8">
    <location>
        <begin position="21"/>
        <end position="385"/>
    </location>
</feature>
<dbReference type="GO" id="GO:0016740">
    <property type="term" value="F:transferase activity"/>
    <property type="evidence" value="ECO:0007669"/>
    <property type="project" value="UniProtKB-KW"/>
</dbReference>
<dbReference type="SUPFAM" id="SSF47090">
    <property type="entry name" value="PGBD-like"/>
    <property type="match status" value="1"/>
</dbReference>
<dbReference type="InterPro" id="IPR038063">
    <property type="entry name" value="Transpep_catalytic_dom"/>
</dbReference>
<comment type="similarity">
    <text evidence="2">Belongs to the YkuD family.</text>
</comment>
<reference evidence="10 11" key="1">
    <citation type="journal article" date="2016" name="Int. J. Syst. Evol. Microbiol.">
        <title>Chitinibacter fontanus sp. nov., isolated from a spring.</title>
        <authorList>
            <person name="Sheu S.Y."/>
            <person name="Li Y.S."/>
            <person name="Young C.C."/>
            <person name="Chen W.M."/>
        </authorList>
    </citation>
    <scope>NUCLEOTIDE SEQUENCE [LARGE SCALE GENOMIC DNA]</scope>
    <source>
        <strain evidence="10 11">STM-7</strain>
    </source>
</reference>
<dbReference type="PROSITE" id="PS52029">
    <property type="entry name" value="LD_TPASE"/>
    <property type="match status" value="1"/>
</dbReference>
<dbReference type="Gene3D" id="2.40.440.10">
    <property type="entry name" value="L,D-transpeptidase catalytic domain-like"/>
    <property type="match status" value="1"/>
</dbReference>
<dbReference type="InterPro" id="IPR052905">
    <property type="entry name" value="LD-transpeptidase_YkuD-like"/>
</dbReference>
<feature type="domain" description="L,D-TPase catalytic" evidence="9">
    <location>
        <begin position="141"/>
        <end position="319"/>
    </location>
</feature>
<dbReference type="InterPro" id="IPR036365">
    <property type="entry name" value="PGBD-like_sf"/>
</dbReference>
<dbReference type="GO" id="GO:0004180">
    <property type="term" value="F:carboxypeptidase activity"/>
    <property type="evidence" value="ECO:0007669"/>
    <property type="project" value="UniProtKB-ARBA"/>
</dbReference>
<evidence type="ECO:0000313" key="10">
    <source>
        <dbReference type="EMBL" id="QLI83073.1"/>
    </source>
</evidence>
<dbReference type="Gene3D" id="1.10.101.10">
    <property type="entry name" value="PGBD-like superfamily/PGBD"/>
    <property type="match status" value="1"/>
</dbReference>
<evidence type="ECO:0000259" key="9">
    <source>
        <dbReference type="PROSITE" id="PS52029"/>
    </source>
</evidence>
<dbReference type="PANTHER" id="PTHR41533:SF1">
    <property type="entry name" value="L,D-TRANSPEPTIDASE YCBB-RELATED"/>
    <property type="match status" value="1"/>
</dbReference>
<dbReference type="InterPro" id="IPR036366">
    <property type="entry name" value="PGBDSf"/>
</dbReference>
<dbReference type="UniPathway" id="UPA00219"/>
<organism evidence="10 11">
    <name type="scientific">Chitinibacter fontanus</name>
    <dbReference type="NCBI Taxonomy" id="1737446"/>
    <lineage>
        <taxon>Bacteria</taxon>
        <taxon>Pseudomonadati</taxon>
        <taxon>Pseudomonadota</taxon>
        <taxon>Betaproteobacteria</taxon>
        <taxon>Neisseriales</taxon>
        <taxon>Chitinibacteraceae</taxon>
        <taxon>Chitinibacter</taxon>
    </lineage>
</organism>
<protein>
    <submittedName>
        <fullName evidence="10">L,D-transpeptidase family protein</fullName>
    </submittedName>
</protein>